<feature type="compositionally biased region" description="Acidic residues" evidence="2">
    <location>
        <begin position="193"/>
        <end position="211"/>
    </location>
</feature>
<keyword evidence="3" id="KW-0732">Signal</keyword>
<evidence type="ECO:0000256" key="3">
    <source>
        <dbReference type="SAM" id="SignalP"/>
    </source>
</evidence>
<dbReference type="GO" id="GO:0005783">
    <property type="term" value="C:endoplasmic reticulum"/>
    <property type="evidence" value="ECO:0007669"/>
    <property type="project" value="TreeGrafter"/>
</dbReference>
<comment type="similarity">
    <text evidence="1">Belongs to the canopy family.</text>
</comment>
<organism evidence="5 6">
    <name type="scientific">Branchiostoma lanceolatum</name>
    <name type="common">Common lancelet</name>
    <name type="synonym">Amphioxus lanceolatum</name>
    <dbReference type="NCBI Taxonomy" id="7740"/>
    <lineage>
        <taxon>Eukaryota</taxon>
        <taxon>Metazoa</taxon>
        <taxon>Chordata</taxon>
        <taxon>Cephalochordata</taxon>
        <taxon>Leptocardii</taxon>
        <taxon>Amphioxiformes</taxon>
        <taxon>Branchiostomatidae</taxon>
        <taxon>Branchiostoma</taxon>
    </lineage>
</organism>
<evidence type="ECO:0000256" key="1">
    <source>
        <dbReference type="ARBA" id="ARBA00007285"/>
    </source>
</evidence>
<feature type="signal peptide" evidence="3">
    <location>
        <begin position="1"/>
        <end position="21"/>
    </location>
</feature>
<accession>A0A8J9YU63</accession>
<dbReference type="PANTHER" id="PTHR13341">
    <property type="entry name" value="MIR-INTERACTING SAPOSIN-LIKE PROTEIN"/>
    <property type="match status" value="1"/>
</dbReference>
<proteinExistence type="inferred from homology"/>
<name>A0A8J9YU63_BRALA</name>
<feature type="domain" description="DUF3456" evidence="4">
    <location>
        <begin position="28"/>
        <end position="173"/>
    </location>
</feature>
<evidence type="ECO:0000259" key="4">
    <source>
        <dbReference type="Pfam" id="PF11938"/>
    </source>
</evidence>
<feature type="region of interest" description="Disordered" evidence="2">
    <location>
        <begin position="178"/>
        <end position="231"/>
    </location>
</feature>
<feature type="region of interest" description="Disordered" evidence="2">
    <location>
        <begin position="94"/>
        <end position="113"/>
    </location>
</feature>
<dbReference type="InterPro" id="IPR021852">
    <property type="entry name" value="DUF3456"/>
</dbReference>
<sequence>MLMSFGEVLTVFALFLAFCSAKRDAELYCGACHVLVDEIDHAIKQIDPRKTIQVGSFRVDPKGDQKTWEIPYARSEVYLTELVETVCEKMNQYAQSTDPQTQKKTHVRTSSRNGETLSLSNISMNQDISKALRFACESIIEDFEEDIVKLFSKEGPKLHELQNSLCLDTAELCSEAAAEKQVTKPEEKAETAETAEVETTEAETTETEGTETESREPEGSQPEAGETHEDL</sequence>
<feature type="chain" id="PRO_5035448408" evidence="3">
    <location>
        <begin position="22"/>
        <end position="231"/>
    </location>
</feature>
<dbReference type="OrthoDB" id="192915at2759"/>
<protein>
    <submittedName>
        <fullName evidence="5">CNPY2 protein</fullName>
    </submittedName>
</protein>
<evidence type="ECO:0000313" key="5">
    <source>
        <dbReference type="EMBL" id="CAH1241823.1"/>
    </source>
</evidence>
<dbReference type="Proteomes" id="UP000838412">
    <property type="component" value="Chromosome 12"/>
</dbReference>
<reference evidence="5" key="1">
    <citation type="submission" date="2022-01" db="EMBL/GenBank/DDBJ databases">
        <authorList>
            <person name="Braso-Vives M."/>
        </authorList>
    </citation>
    <scope>NUCLEOTIDE SEQUENCE</scope>
</reference>
<dbReference type="Pfam" id="PF11938">
    <property type="entry name" value="DUF3456"/>
    <property type="match status" value="1"/>
</dbReference>
<dbReference type="EMBL" id="OV696697">
    <property type="protein sequence ID" value="CAH1241823.1"/>
    <property type="molecule type" value="Genomic_DNA"/>
</dbReference>
<gene>
    <name evidence="5" type="primary">CNPY2</name>
    <name evidence="5" type="ORF">BLAG_LOCUS5296</name>
</gene>
<evidence type="ECO:0000313" key="6">
    <source>
        <dbReference type="Proteomes" id="UP000838412"/>
    </source>
</evidence>
<dbReference type="PANTHER" id="PTHR13341:SF2">
    <property type="entry name" value="PROTEIN SEELE"/>
    <property type="match status" value="1"/>
</dbReference>
<feature type="compositionally biased region" description="Basic and acidic residues" evidence="2">
    <location>
        <begin position="178"/>
        <end position="191"/>
    </location>
</feature>
<evidence type="ECO:0000256" key="2">
    <source>
        <dbReference type="SAM" id="MobiDB-lite"/>
    </source>
</evidence>
<keyword evidence="6" id="KW-1185">Reference proteome</keyword>
<dbReference type="AlphaFoldDB" id="A0A8J9YU63"/>
<dbReference type="InterPro" id="IPR042415">
    <property type="entry name" value="CNPY"/>
</dbReference>